<reference evidence="1" key="1">
    <citation type="submission" date="2023-05" db="EMBL/GenBank/DDBJ databases">
        <title>Nepenthes gracilis genome sequencing.</title>
        <authorList>
            <person name="Fukushima K."/>
        </authorList>
    </citation>
    <scope>NUCLEOTIDE SEQUENCE</scope>
    <source>
        <strain evidence="1">SING2019-196</strain>
    </source>
</reference>
<keyword evidence="2" id="KW-1185">Reference proteome</keyword>
<protein>
    <submittedName>
        <fullName evidence="1">Uncharacterized protein</fullName>
    </submittedName>
</protein>
<sequence>MVLSPSRTVFGTPCPSCLEKKESQIPSFDDSGLESIEHDATPQLLDSVPGSLMAPLDACGHSVDPIPRWMLDPDDVGDSLPENQAILPSQLGRLDLAGAFFERIIRKAICGCYLALGFLLMQISWLLHLLDLCRKPTGCDLILCSLLEMAQEIEDSLPMVE</sequence>
<accession>A0AAD3S0L1</accession>
<organism evidence="1 2">
    <name type="scientific">Nepenthes gracilis</name>
    <name type="common">Slender pitcher plant</name>
    <dbReference type="NCBI Taxonomy" id="150966"/>
    <lineage>
        <taxon>Eukaryota</taxon>
        <taxon>Viridiplantae</taxon>
        <taxon>Streptophyta</taxon>
        <taxon>Embryophyta</taxon>
        <taxon>Tracheophyta</taxon>
        <taxon>Spermatophyta</taxon>
        <taxon>Magnoliopsida</taxon>
        <taxon>eudicotyledons</taxon>
        <taxon>Gunneridae</taxon>
        <taxon>Pentapetalae</taxon>
        <taxon>Caryophyllales</taxon>
        <taxon>Nepenthaceae</taxon>
        <taxon>Nepenthes</taxon>
    </lineage>
</organism>
<proteinExistence type="predicted"/>
<dbReference type="AlphaFoldDB" id="A0AAD3S0L1"/>
<name>A0AAD3S0L1_NEPGR</name>
<dbReference type="EMBL" id="BSYO01000003">
    <property type="protein sequence ID" value="GMH02200.1"/>
    <property type="molecule type" value="Genomic_DNA"/>
</dbReference>
<comment type="caution">
    <text evidence="1">The sequence shown here is derived from an EMBL/GenBank/DDBJ whole genome shotgun (WGS) entry which is preliminary data.</text>
</comment>
<gene>
    <name evidence="1" type="ORF">Nepgr_004039</name>
</gene>
<evidence type="ECO:0000313" key="2">
    <source>
        <dbReference type="Proteomes" id="UP001279734"/>
    </source>
</evidence>
<evidence type="ECO:0000313" key="1">
    <source>
        <dbReference type="EMBL" id="GMH02200.1"/>
    </source>
</evidence>
<dbReference type="Proteomes" id="UP001279734">
    <property type="component" value="Unassembled WGS sequence"/>
</dbReference>